<accession>A0A914QB37</accession>
<evidence type="ECO:0000256" key="2">
    <source>
        <dbReference type="SAM" id="Phobius"/>
    </source>
</evidence>
<feature type="coiled-coil region" evidence="1">
    <location>
        <begin position="153"/>
        <end position="180"/>
    </location>
</feature>
<evidence type="ECO:0000256" key="1">
    <source>
        <dbReference type="SAM" id="Coils"/>
    </source>
</evidence>
<organism evidence="4 5">
    <name type="scientific">Panagrolaimus davidi</name>
    <dbReference type="NCBI Taxonomy" id="227884"/>
    <lineage>
        <taxon>Eukaryota</taxon>
        <taxon>Metazoa</taxon>
        <taxon>Ecdysozoa</taxon>
        <taxon>Nematoda</taxon>
        <taxon>Chromadorea</taxon>
        <taxon>Rhabditida</taxon>
        <taxon>Tylenchina</taxon>
        <taxon>Panagrolaimomorpha</taxon>
        <taxon>Panagrolaimoidea</taxon>
        <taxon>Panagrolaimidae</taxon>
        <taxon>Panagrolaimus</taxon>
    </lineage>
</organism>
<feature type="chain" id="PRO_5036836035" evidence="3">
    <location>
        <begin position="21"/>
        <end position="452"/>
    </location>
</feature>
<keyword evidence="1" id="KW-0175">Coiled coil</keyword>
<dbReference type="Proteomes" id="UP000887578">
    <property type="component" value="Unplaced"/>
</dbReference>
<keyword evidence="4" id="KW-1185">Reference proteome</keyword>
<evidence type="ECO:0000256" key="3">
    <source>
        <dbReference type="SAM" id="SignalP"/>
    </source>
</evidence>
<name>A0A914QB37_9BILA</name>
<protein>
    <submittedName>
        <fullName evidence="5">Envelope protein</fullName>
    </submittedName>
</protein>
<keyword evidence="2" id="KW-1133">Transmembrane helix</keyword>
<reference evidence="5" key="1">
    <citation type="submission" date="2022-11" db="UniProtKB">
        <authorList>
            <consortium name="WormBaseParasite"/>
        </authorList>
    </citation>
    <scope>IDENTIFICATION</scope>
</reference>
<feature type="transmembrane region" description="Helical" evidence="2">
    <location>
        <begin position="407"/>
        <end position="431"/>
    </location>
</feature>
<keyword evidence="3" id="KW-0732">Signal</keyword>
<feature type="signal peptide" evidence="3">
    <location>
        <begin position="1"/>
        <end position="20"/>
    </location>
</feature>
<keyword evidence="2" id="KW-0812">Transmembrane</keyword>
<sequence length="452" mass="51781">MFKHLLTIIYVFCLITVNFGEKIIEIGDQSFVKHRDTTINLFKENVFESKRFEFDASTFKIPLPDFITTSENLNIYEKAKSYAIPLLEQTNDIILDSVKTICSKDWAFKTIETYDKNDNNREKREPFTIAIVITVAVISVISMVMSIKSNNEIRELRDELIKTQAHLQNVTNALNNLRRQFADEVYLSNLKDTFSEYIHRSQNIMLKFIKLLTSRKTIELSEIPDSIKKHLNEGGSSSQNSEKFYLLRLKSCSVHSVIVEITSAEAKMIEQIKCNKYTNMGYFSNNFTLYNQYILPSLYCYKNNVCSQVDTKNCIEHHVYSIVHPTKTVSKNVPPSGIFTTVINEADSVKIGEFTIRGKSPKATYIESIIDEKFEIPEIPKVQNIEYNYTKLESHAYGFFSAIPIKIVIGISSVFSVIALLMVIVASYFGYKKCCGKAKYAKVELVVNQNKA</sequence>
<feature type="transmembrane region" description="Helical" evidence="2">
    <location>
        <begin position="127"/>
        <end position="147"/>
    </location>
</feature>
<dbReference type="WBParaSite" id="PDA_v2.g28877.t1">
    <property type="protein sequence ID" value="PDA_v2.g28877.t1"/>
    <property type="gene ID" value="PDA_v2.g28877"/>
</dbReference>
<evidence type="ECO:0000313" key="5">
    <source>
        <dbReference type="WBParaSite" id="PDA_v2.g28877.t1"/>
    </source>
</evidence>
<dbReference type="AlphaFoldDB" id="A0A914QB37"/>
<proteinExistence type="predicted"/>
<keyword evidence="2" id="KW-0472">Membrane</keyword>
<evidence type="ECO:0000313" key="4">
    <source>
        <dbReference type="Proteomes" id="UP000887578"/>
    </source>
</evidence>